<proteinExistence type="predicted"/>
<reference evidence="3" key="1">
    <citation type="submission" date="2018-04" db="EMBL/GenBank/DDBJ databases">
        <authorList>
            <person name="Cornet L."/>
        </authorList>
    </citation>
    <scope>NUCLEOTIDE SEQUENCE [LARGE SCALE GENOMIC DNA]</scope>
</reference>
<evidence type="ECO:0000313" key="2">
    <source>
        <dbReference type="EMBL" id="PZO12481.1"/>
    </source>
</evidence>
<accession>A0A2W4VJU3</accession>
<comment type="caution">
    <text evidence="2">The sequence shown here is derived from an EMBL/GenBank/DDBJ whole genome shotgun (WGS) entry which is preliminary data.</text>
</comment>
<dbReference type="EMBL" id="QBMC01000148">
    <property type="protein sequence ID" value="PZO12481.1"/>
    <property type="molecule type" value="Genomic_DNA"/>
</dbReference>
<protein>
    <submittedName>
        <fullName evidence="2">Uncharacterized protein</fullName>
    </submittedName>
</protein>
<name>A0A2W4VJU3_9CYAN</name>
<organism evidence="2 3">
    <name type="scientific">Leptolyngbya foveolarum</name>
    <dbReference type="NCBI Taxonomy" id="47253"/>
    <lineage>
        <taxon>Bacteria</taxon>
        <taxon>Bacillati</taxon>
        <taxon>Cyanobacteriota</taxon>
        <taxon>Cyanophyceae</taxon>
        <taxon>Leptolyngbyales</taxon>
        <taxon>Leptolyngbyaceae</taxon>
        <taxon>Leptolyngbya group</taxon>
        <taxon>Leptolyngbya</taxon>
    </lineage>
</organism>
<evidence type="ECO:0000313" key="3">
    <source>
        <dbReference type="Proteomes" id="UP000249354"/>
    </source>
</evidence>
<evidence type="ECO:0000256" key="1">
    <source>
        <dbReference type="SAM" id="MobiDB-lite"/>
    </source>
</evidence>
<dbReference type="Proteomes" id="UP000249354">
    <property type="component" value="Unassembled WGS sequence"/>
</dbReference>
<dbReference type="AlphaFoldDB" id="A0A2W4VJU3"/>
<reference evidence="2 3" key="2">
    <citation type="submission" date="2018-06" db="EMBL/GenBank/DDBJ databases">
        <title>Metagenomic assembly of (sub)arctic Cyanobacteria and their associated microbiome from non-axenic cultures.</title>
        <authorList>
            <person name="Baurain D."/>
        </authorList>
    </citation>
    <scope>NUCLEOTIDE SEQUENCE [LARGE SCALE GENOMIC DNA]</scope>
    <source>
        <strain evidence="2">ULC129bin1</strain>
    </source>
</reference>
<feature type="region of interest" description="Disordered" evidence="1">
    <location>
        <begin position="450"/>
        <end position="470"/>
    </location>
</feature>
<feature type="compositionally biased region" description="Basic residues" evidence="1">
    <location>
        <begin position="456"/>
        <end position="470"/>
    </location>
</feature>
<gene>
    <name evidence="2" type="ORF">DCF25_17575</name>
</gene>
<sequence>MTNKPVEATHPLTHDLAMQIQQQMALKSTLSDFALDAEGDIATALESFSAQHSSRWAKPSLSGLNRSELAVDMFITQGAIAGSPAINLFTQTQDLSNKQQSWLKQWQRSFNGLFAIKSVDLDSKPNRYEMVNWLTEKVYSVRANSELVAAVAARLEVGEIVLARLLPVAEGEWTFSGPMTLLGKLGNPKLAVAIGNFRQWFPQQLYGDAPELQEAAWESVKRQYDDFLAFFGAEKVTLSGYELTKKLQAYQEAATEKSLSEAGIDRNRSLKALVKESGVSEEDIDEALSAVGEESKAAKMLLESDQSLQMVTPKIKLPDELQRAEAVTVLIHPRWGETFLTDYSRLEAWLEKSPLSEEEGALIDRLVLKYLQDDKVILPVWQRLASEHGVALEAALRRVLNQPEFDIEQDLLGAIARHGKSLTPQMPESASVPEHLDRLFKSVLTFLGKDADGKRSGKKRAQKKKSGFGK</sequence>